<organism evidence="3 4">
    <name type="scientific">Cryoendolithus antarcticus</name>
    <dbReference type="NCBI Taxonomy" id="1507870"/>
    <lineage>
        <taxon>Eukaryota</taxon>
        <taxon>Fungi</taxon>
        <taxon>Dikarya</taxon>
        <taxon>Ascomycota</taxon>
        <taxon>Pezizomycotina</taxon>
        <taxon>Dothideomycetes</taxon>
        <taxon>Dothideomycetidae</taxon>
        <taxon>Cladosporiales</taxon>
        <taxon>Cladosporiaceae</taxon>
        <taxon>Cryoendolithus</taxon>
    </lineage>
</organism>
<accession>A0A1V8T874</accession>
<name>A0A1V8T874_9PEZI</name>
<keyword evidence="2" id="KW-0472">Membrane</keyword>
<evidence type="ECO:0000313" key="3">
    <source>
        <dbReference type="EMBL" id="OQO07372.1"/>
    </source>
</evidence>
<evidence type="ECO:0000313" key="4">
    <source>
        <dbReference type="Proteomes" id="UP000192596"/>
    </source>
</evidence>
<protein>
    <submittedName>
        <fullName evidence="3">Uncharacterized protein</fullName>
    </submittedName>
</protein>
<feature type="transmembrane region" description="Helical" evidence="2">
    <location>
        <begin position="49"/>
        <end position="72"/>
    </location>
</feature>
<reference evidence="4" key="1">
    <citation type="submission" date="2017-03" db="EMBL/GenBank/DDBJ databases">
        <title>Genomes of endolithic fungi from Antarctica.</title>
        <authorList>
            <person name="Coleine C."/>
            <person name="Masonjones S."/>
            <person name="Stajich J.E."/>
        </authorList>
    </citation>
    <scope>NUCLEOTIDE SEQUENCE [LARGE SCALE GENOMIC DNA]</scope>
    <source>
        <strain evidence="4">CCFEE 5527</strain>
    </source>
</reference>
<feature type="transmembrane region" description="Helical" evidence="2">
    <location>
        <begin position="92"/>
        <end position="118"/>
    </location>
</feature>
<comment type="caution">
    <text evidence="3">The sequence shown here is derived from an EMBL/GenBank/DDBJ whole genome shotgun (WGS) entry which is preliminary data.</text>
</comment>
<sequence length="217" mass="23447">MVDAVPASSPTFDSVLLSALKGVATGLFWLVIILLVSYRTVLTAKRASLWDAGMVCAVISMFFSLILTIAVTDQPSLHHMPLLQQIPILWKSLPASTLIVIALNSAVFGLVAVVVAICSAISAKRVRRAAGNGGGDDAIEVASFIDKEDESEGVHVSGHESDHDAAETLEKTFPSTFAGFREYFACEMRQPTRFFEERKPDPKNVPAVASSMQHRMA</sequence>
<keyword evidence="4" id="KW-1185">Reference proteome</keyword>
<evidence type="ECO:0000256" key="2">
    <source>
        <dbReference type="SAM" id="Phobius"/>
    </source>
</evidence>
<dbReference type="InParanoid" id="A0A1V8T874"/>
<dbReference type="Proteomes" id="UP000192596">
    <property type="component" value="Unassembled WGS sequence"/>
</dbReference>
<gene>
    <name evidence="3" type="ORF">B0A48_07069</name>
</gene>
<dbReference type="AlphaFoldDB" id="A0A1V8T874"/>
<keyword evidence="2" id="KW-1133">Transmembrane helix</keyword>
<feature type="transmembrane region" description="Helical" evidence="2">
    <location>
        <begin position="15"/>
        <end position="37"/>
    </location>
</feature>
<keyword evidence="2" id="KW-0812">Transmembrane</keyword>
<dbReference type="EMBL" id="NAJO01000014">
    <property type="protein sequence ID" value="OQO07372.1"/>
    <property type="molecule type" value="Genomic_DNA"/>
</dbReference>
<proteinExistence type="predicted"/>
<feature type="region of interest" description="Disordered" evidence="1">
    <location>
        <begin position="197"/>
        <end position="217"/>
    </location>
</feature>
<evidence type="ECO:0000256" key="1">
    <source>
        <dbReference type="SAM" id="MobiDB-lite"/>
    </source>
</evidence>